<keyword evidence="2" id="KW-1185">Reference proteome</keyword>
<dbReference type="Proteomes" id="UP001062846">
    <property type="component" value="Chromosome 7"/>
</dbReference>
<gene>
    <name evidence="1" type="ORF">RHMOL_Rhmol07G0047000</name>
</gene>
<evidence type="ECO:0000313" key="2">
    <source>
        <dbReference type="Proteomes" id="UP001062846"/>
    </source>
</evidence>
<sequence length="1487" mass="166518">MSATLRRTHNTLKVCSSPTPLPSHSTPHTSHTPISSAISLPPNTFTPQLTHSCYCSCSSAPKPTSISSSSFDFLNQFSPFCYSPNSSDNVTTINSNERRRIVLGLVGMIKQQQAHVLKGFSHNFCPFLLVKIMKLFGNRQISFAFFKFYSCGDDYSEGTVRACCMAAHLLAAEGLQPSAQDLLSWVVARIGLGRSWEVVEYMCSEHYKYETDFSVLDSLMRAFLNADMVLRAMEMVDRMREVGAKPSSSAVSILFKLLLRIGDYGSVWKLFRDMVDKGPRPSNYTFNVMILGFVRRGYLEIGEYLSYMMEKFQLEPDVYAYNILINAYCIRGRTSDALALLRFMIERGCNPSNFTFGTLINALCMEGNVVEARKLFHGIREMGVFPNTIMYNTLINGYVKARDIGQANMLYEEMRNAGVPPDGVTFNILVAGHYRYGREEDGDRLLRDLSVSGLLPDSSLSDISVAGLCWAGRLDEAMGILEEMLEKGMTVSLIAFNSVIAAYSSAGVEDRAFEAYKLMVNYGLSPSSSTCSSLLMALCRNGRLLEARELMNGMIDKGFPVNKVAFTVLLDGCFKMGNIPAAQSLWEEMERRGISPDAVAFSAIIDGLSKAGLVEEAYNVFLKMSKKGFVPNNYAYNSLIGGFVNSGRLSEALKLEKEMRKRGLVPDVFTINIIINGFCKQGRMKSAVDTFMDMYRMGLTPDIVTYNTLISGYCKAFDMVNLDNFVNKLHASGWDPDITTYNVRIHGFCSSRRMNQAVMMLDELVSSGVVPNTVTYNTMMTGVCNDILDRAMILTAKLLKMAFVPNIVTTNLLLSHLCKQGLPERTLMWGQKLSEICVDFDEITFKILDRAYRDIQEDAHYSRGTSGKSLFLDFLMYITYDYLCRYRTPGEKGKRSFQLTNSGPSRSCNVSIRTPGKLVKVLDMATTADANGNAKSGLSAKYAKIPAVAHPMAEEPAEIASDISYHAQYSPHFSPFKFEPEQAFYATAKSLRDRLIKIVDYHHFTNKFVAGERCSSGKWRTGKNCIMLSRLYGNIEFACMGMWFEVQVWVVQAARWQGGQEKWLKTGLRFVLFYVLGMLQKWKAIMIEATIFLVQYITSESCLPNGILSASKSKFDDKIEASSAKMYFRYYGQLLHQQNMLQDYVRTGTYYAAVIENRADFTGSVVVDVGAGSGILSLFAAQAGAKHVYAVEASEMAEYARKLIVGNPSLGQRITVVKGKVEEVEFPENADILISEPMGTLLVNERMLETYVIARDRFLVPDGKMFPTIGRIHMAPFSDEYLFVEMANKALFWQQQNYYGFDLTPLYGSAFKGYFSQPVVDAFDPRVLVAPAISHVINFTSIKEEDLYEIDIPLKFKAAVGGRVHGLACWFDVLFNGSTVQRWLTTAPGAPTTHWYQLRCVLPQPLYVMQAKMWGPGAEQGGILQASSCTFDLKEPYYRMSQPQAYPVAQDQPTHHLVNTQDIQTQSLDEVSEFLQQPPQKSDAGLN</sequence>
<protein>
    <submittedName>
        <fullName evidence="1">Uncharacterized protein</fullName>
    </submittedName>
</protein>
<organism evidence="1 2">
    <name type="scientific">Rhododendron molle</name>
    <name type="common">Chinese azalea</name>
    <name type="synonym">Azalea mollis</name>
    <dbReference type="NCBI Taxonomy" id="49168"/>
    <lineage>
        <taxon>Eukaryota</taxon>
        <taxon>Viridiplantae</taxon>
        <taxon>Streptophyta</taxon>
        <taxon>Embryophyta</taxon>
        <taxon>Tracheophyta</taxon>
        <taxon>Spermatophyta</taxon>
        <taxon>Magnoliopsida</taxon>
        <taxon>eudicotyledons</taxon>
        <taxon>Gunneridae</taxon>
        <taxon>Pentapetalae</taxon>
        <taxon>asterids</taxon>
        <taxon>Ericales</taxon>
        <taxon>Ericaceae</taxon>
        <taxon>Ericoideae</taxon>
        <taxon>Rhodoreae</taxon>
        <taxon>Rhododendron</taxon>
    </lineage>
</organism>
<reference evidence="1" key="1">
    <citation type="submission" date="2022-02" db="EMBL/GenBank/DDBJ databases">
        <title>Plant Genome Project.</title>
        <authorList>
            <person name="Zhang R.-G."/>
        </authorList>
    </citation>
    <scope>NUCLEOTIDE SEQUENCE</scope>
    <source>
        <strain evidence="1">AT1</strain>
    </source>
</reference>
<proteinExistence type="predicted"/>
<dbReference type="EMBL" id="CM046394">
    <property type="protein sequence ID" value="KAI8545534.1"/>
    <property type="molecule type" value="Genomic_DNA"/>
</dbReference>
<name>A0ACC0MXB2_RHOML</name>
<accession>A0ACC0MXB2</accession>
<comment type="caution">
    <text evidence="1">The sequence shown here is derived from an EMBL/GenBank/DDBJ whole genome shotgun (WGS) entry which is preliminary data.</text>
</comment>
<evidence type="ECO:0000313" key="1">
    <source>
        <dbReference type="EMBL" id="KAI8545534.1"/>
    </source>
</evidence>